<dbReference type="Gene3D" id="3.40.50.2000">
    <property type="entry name" value="Glycogen Phosphorylase B"/>
    <property type="match status" value="2"/>
</dbReference>
<dbReference type="Pfam" id="PF00534">
    <property type="entry name" value="Glycos_transf_1"/>
    <property type="match status" value="1"/>
</dbReference>
<dbReference type="GO" id="GO:0016757">
    <property type="term" value="F:glycosyltransferase activity"/>
    <property type="evidence" value="ECO:0007669"/>
    <property type="project" value="InterPro"/>
</dbReference>
<dbReference type="PANTHER" id="PTHR45947">
    <property type="entry name" value="SULFOQUINOVOSYL TRANSFERASE SQD2"/>
    <property type="match status" value="1"/>
</dbReference>
<comment type="caution">
    <text evidence="2">The sequence shown here is derived from an EMBL/GenBank/DDBJ whole genome shotgun (WGS) entry which is preliminary data.</text>
</comment>
<feature type="domain" description="Glycosyl transferase family 1" evidence="1">
    <location>
        <begin position="186"/>
        <end position="343"/>
    </location>
</feature>
<accession>A0A0F9YHZ5</accession>
<dbReference type="PANTHER" id="PTHR45947:SF3">
    <property type="entry name" value="SULFOQUINOVOSYL TRANSFERASE SQD2"/>
    <property type="match status" value="1"/>
</dbReference>
<evidence type="ECO:0000313" key="2">
    <source>
        <dbReference type="EMBL" id="KKO11867.1"/>
    </source>
</evidence>
<organism evidence="2">
    <name type="scientific">marine sediment metagenome</name>
    <dbReference type="NCBI Taxonomy" id="412755"/>
    <lineage>
        <taxon>unclassified sequences</taxon>
        <taxon>metagenomes</taxon>
        <taxon>ecological metagenomes</taxon>
    </lineage>
</organism>
<dbReference type="EMBL" id="LAZR01000002">
    <property type="protein sequence ID" value="KKO11867.1"/>
    <property type="molecule type" value="Genomic_DNA"/>
</dbReference>
<name>A0A0F9YHZ5_9ZZZZ</name>
<dbReference type="AlphaFoldDB" id="A0A0F9YHZ5"/>
<dbReference type="InterPro" id="IPR001296">
    <property type="entry name" value="Glyco_trans_1"/>
</dbReference>
<dbReference type="InterPro" id="IPR050194">
    <property type="entry name" value="Glycosyltransferase_grp1"/>
</dbReference>
<proteinExistence type="predicted"/>
<reference evidence="2" key="1">
    <citation type="journal article" date="2015" name="Nature">
        <title>Complex archaea that bridge the gap between prokaryotes and eukaryotes.</title>
        <authorList>
            <person name="Spang A."/>
            <person name="Saw J.H."/>
            <person name="Jorgensen S.L."/>
            <person name="Zaremba-Niedzwiedzka K."/>
            <person name="Martijn J."/>
            <person name="Lind A.E."/>
            <person name="van Eijk R."/>
            <person name="Schleper C."/>
            <person name="Guy L."/>
            <person name="Ettema T.J."/>
        </authorList>
    </citation>
    <scope>NUCLEOTIDE SEQUENCE</scope>
</reference>
<protein>
    <recommendedName>
        <fullName evidence="1">Glycosyl transferase family 1 domain-containing protein</fullName>
    </recommendedName>
</protein>
<evidence type="ECO:0000259" key="1">
    <source>
        <dbReference type="Pfam" id="PF00534"/>
    </source>
</evidence>
<gene>
    <name evidence="2" type="ORF">LCGC14_0013710</name>
</gene>
<dbReference type="SUPFAM" id="SSF53756">
    <property type="entry name" value="UDP-Glycosyltransferase/glycogen phosphorylase"/>
    <property type="match status" value="1"/>
</dbReference>
<sequence>MKPKLLIVGSFPTGNSKIYGGIATTCKTLVSSSFKESFKLVLIDSTQRSNPPPRIFVRSLFAFRRFLRFSLSLFWHRPDAVLLFAADGASILEKGTMAWLAKTLMIPVFLFPRAAGLIDSVSASRPRRVCVKIAMRGATHILCQGASWQRFATNVLDFHVSKSPIIFNWSATNELLDIGGSRTEYIPGHRPQLLFLGWLEKEKGIFELLHALLILSKRYCFILTIAGRGHAEMEARDFVKDNNMEGVVKFVGWVEGAEKNALMSKADILVLPSWAEGFPNVIIEAMASKIAVIVSRVGTVPDIVVDKQQALLVAPKSIEDLMLAFTTLLDSPAVLRSIASNGYDFARNNFSVEMGAKKMTLVIQRAIEEVKSKKS</sequence>